<dbReference type="Gene3D" id="1.10.10.160">
    <property type="match status" value="1"/>
</dbReference>
<reference evidence="8" key="1">
    <citation type="submission" date="2019-10" db="EMBL/GenBank/DDBJ databases">
        <authorList>
            <consortium name="Genoscope - CEA"/>
            <person name="William W."/>
        </authorList>
    </citation>
    <scope>NUCLEOTIDE SEQUENCE [LARGE SCALE GENOMIC DNA]</scope>
    <source>
        <strain evidence="8">BBR_PRJEB10992</strain>
    </source>
</reference>
<dbReference type="InterPro" id="IPR013986">
    <property type="entry name" value="DExx_box_DNA_helicase_dom_sf"/>
</dbReference>
<dbReference type="GO" id="GO:0005829">
    <property type="term" value="C:cytosol"/>
    <property type="evidence" value="ECO:0007669"/>
    <property type="project" value="TreeGrafter"/>
</dbReference>
<dbReference type="GO" id="GO:0043138">
    <property type="term" value="F:3'-5' DNA helicase activity"/>
    <property type="evidence" value="ECO:0007669"/>
    <property type="project" value="TreeGrafter"/>
</dbReference>
<dbReference type="GO" id="GO:0003677">
    <property type="term" value="F:DNA binding"/>
    <property type="evidence" value="ECO:0007669"/>
    <property type="project" value="UniProtKB-KW"/>
</dbReference>
<evidence type="ECO:0000256" key="5">
    <source>
        <dbReference type="ARBA" id="ARBA00023125"/>
    </source>
</evidence>
<name>A0A7Z9BMB9_9CYAN</name>
<dbReference type="PANTHER" id="PTHR11070:SF2">
    <property type="entry name" value="ATP-DEPENDENT DNA HELICASE SRS2"/>
    <property type="match status" value="1"/>
</dbReference>
<keyword evidence="2 6" id="KW-0378">Hydrolase</keyword>
<dbReference type="GO" id="GO:0000725">
    <property type="term" value="P:recombinational repair"/>
    <property type="evidence" value="ECO:0007669"/>
    <property type="project" value="TreeGrafter"/>
</dbReference>
<organism evidence="8 9">
    <name type="scientific">Planktothrix serta PCC 8927</name>
    <dbReference type="NCBI Taxonomy" id="671068"/>
    <lineage>
        <taxon>Bacteria</taxon>
        <taxon>Bacillati</taxon>
        <taxon>Cyanobacteriota</taxon>
        <taxon>Cyanophyceae</taxon>
        <taxon>Oscillatoriophycideae</taxon>
        <taxon>Oscillatoriales</taxon>
        <taxon>Microcoleaceae</taxon>
        <taxon>Planktothrix</taxon>
    </lineage>
</organism>
<evidence type="ECO:0000259" key="7">
    <source>
        <dbReference type="PROSITE" id="PS51198"/>
    </source>
</evidence>
<dbReference type="InterPro" id="IPR027417">
    <property type="entry name" value="P-loop_NTPase"/>
</dbReference>
<dbReference type="CDD" id="cd17932">
    <property type="entry name" value="DEXQc_UvrD"/>
    <property type="match status" value="1"/>
</dbReference>
<sequence length="802" mass="90339">MPLTYNDFRVCVQASVTKFTQGWLNNEQNDAVIAPPSPPVFIVAGPGTGKTTVLALRVLKHIFVDGFSPNSIMATTFTKKAASELRSRILSWGVATQQEAIRQAQTNGNSQRAQWLRSLDINQVKTGTLDSLAEEMITDDRRPGEITPTVIESFMAKGLLRKNVMFLRGRHNNNTLTTHLNNFNNQYFGINSLSSKLKVCHSFADRVLHDAVDINSYSTQGQGHQILADIVNDYHNYLITHQLMDFALLEQEILNRLQGRRLQSTTQNLRALLVDEFQDTNYLQEQIYYLLCQNSDAALTVVGDDDQSIYRFRGATVEICANFSNRIQTVLGTQWNPIRINLINNYRSTERIVELFNHFIAADPNFQGARVPNKQACIASANWVSNPSQNIPVLGIFRKDVQILANVISTLLNDIFRDNGRTITISGNQQFTIQCNSNGGDFGDAVLLAGKVQETKYNGNPRLPLLIRQQLRNSGVDVFNPRGRDFATIPEVMQCLGIMLECIDPNGRLQNSITSIKQGTRNTLNNWRTAGIQFAQSNPVPNQPNTNSLQQFLADWANRNAPNMSRWPSEWPLLELLFTVVTWFPLFQRSPEGQIYVETIARTIVEASQVSKYRSAILSGTNYDDNSVKDAIREVFEPIAEGDVDVDEEIMPYVPRSVFPIMTIHQAKGLEFPLVIVDVGSDFATNHKEQRYVRFPDQTSDLHLTEDEIANFSPVGQARLQRTGIDRAFDDLTRQYFVAKSRPQNILILVGLRTQLTSRPKQNSYQVPSVATGDLRNGGRTYQFIDAVNWTPNHPANTIILI</sequence>
<evidence type="ECO:0000256" key="3">
    <source>
        <dbReference type="ARBA" id="ARBA00022806"/>
    </source>
</evidence>
<dbReference type="Gene3D" id="3.40.50.300">
    <property type="entry name" value="P-loop containing nucleotide triphosphate hydrolases"/>
    <property type="match status" value="2"/>
</dbReference>
<gene>
    <name evidence="8" type="ORF">PL8927_60036</name>
</gene>
<dbReference type="RefSeq" id="WP_083616907.1">
    <property type="nucleotide sequence ID" value="NZ_LR734825.1"/>
</dbReference>
<dbReference type="OrthoDB" id="9810135at2"/>
<dbReference type="GO" id="GO:0033202">
    <property type="term" value="C:DNA helicase complex"/>
    <property type="evidence" value="ECO:0007669"/>
    <property type="project" value="TreeGrafter"/>
</dbReference>
<dbReference type="Pfam" id="PF00580">
    <property type="entry name" value="UvrD-helicase"/>
    <property type="match status" value="1"/>
</dbReference>
<evidence type="ECO:0000256" key="6">
    <source>
        <dbReference type="PROSITE-ProRule" id="PRU00560"/>
    </source>
</evidence>
<evidence type="ECO:0000256" key="2">
    <source>
        <dbReference type="ARBA" id="ARBA00022801"/>
    </source>
</evidence>
<feature type="binding site" evidence="6">
    <location>
        <begin position="44"/>
        <end position="51"/>
    </location>
    <ligand>
        <name>ATP</name>
        <dbReference type="ChEBI" id="CHEBI:30616"/>
    </ligand>
</feature>
<dbReference type="AlphaFoldDB" id="A0A7Z9BMB9"/>
<feature type="domain" description="UvrD-like helicase ATP-binding" evidence="7">
    <location>
        <begin position="23"/>
        <end position="349"/>
    </location>
</feature>
<accession>A0A7Z9BMB9</accession>
<dbReference type="PROSITE" id="PS51198">
    <property type="entry name" value="UVRD_HELICASE_ATP_BIND"/>
    <property type="match status" value="1"/>
</dbReference>
<dbReference type="Proteomes" id="UP000184550">
    <property type="component" value="Unassembled WGS sequence"/>
</dbReference>
<dbReference type="PANTHER" id="PTHR11070">
    <property type="entry name" value="UVRD / RECB / PCRA DNA HELICASE FAMILY MEMBER"/>
    <property type="match status" value="1"/>
</dbReference>
<protein>
    <submittedName>
        <fullName evidence="8">UvrD/REP helicase</fullName>
    </submittedName>
</protein>
<keyword evidence="3 6" id="KW-0347">Helicase</keyword>
<dbReference type="InterPro" id="IPR000212">
    <property type="entry name" value="DNA_helicase_UvrD/REP"/>
</dbReference>
<keyword evidence="1 6" id="KW-0547">Nucleotide-binding</keyword>
<dbReference type="EMBL" id="CZCU02000135">
    <property type="protein sequence ID" value="VXD17448.1"/>
    <property type="molecule type" value="Genomic_DNA"/>
</dbReference>
<evidence type="ECO:0000256" key="4">
    <source>
        <dbReference type="ARBA" id="ARBA00022840"/>
    </source>
</evidence>
<dbReference type="GO" id="GO:0016787">
    <property type="term" value="F:hydrolase activity"/>
    <property type="evidence" value="ECO:0007669"/>
    <property type="project" value="UniProtKB-UniRule"/>
</dbReference>
<evidence type="ECO:0000313" key="8">
    <source>
        <dbReference type="EMBL" id="VXD17448.1"/>
    </source>
</evidence>
<evidence type="ECO:0000256" key="1">
    <source>
        <dbReference type="ARBA" id="ARBA00022741"/>
    </source>
</evidence>
<dbReference type="SUPFAM" id="SSF52540">
    <property type="entry name" value="P-loop containing nucleoside triphosphate hydrolases"/>
    <property type="match status" value="1"/>
</dbReference>
<keyword evidence="5" id="KW-0238">DNA-binding</keyword>
<keyword evidence="9" id="KW-1185">Reference proteome</keyword>
<dbReference type="GO" id="GO:0005524">
    <property type="term" value="F:ATP binding"/>
    <property type="evidence" value="ECO:0007669"/>
    <property type="project" value="UniProtKB-UniRule"/>
</dbReference>
<evidence type="ECO:0000313" key="9">
    <source>
        <dbReference type="Proteomes" id="UP000184550"/>
    </source>
</evidence>
<comment type="caution">
    <text evidence="8">The sequence shown here is derived from an EMBL/GenBank/DDBJ whole genome shotgun (WGS) entry which is preliminary data.</text>
</comment>
<proteinExistence type="predicted"/>
<keyword evidence="4 6" id="KW-0067">ATP-binding</keyword>
<dbReference type="InterPro" id="IPR014016">
    <property type="entry name" value="UvrD-like_ATP-bd"/>
</dbReference>